<reference evidence="3" key="1">
    <citation type="submission" date="2016-10" db="EMBL/GenBank/DDBJ databases">
        <authorList>
            <person name="Varghese N."/>
            <person name="Submissions S."/>
        </authorList>
    </citation>
    <scope>NUCLEOTIDE SEQUENCE [LARGE SCALE GENOMIC DNA]</scope>
    <source>
        <strain evidence="3">S9</strain>
    </source>
</reference>
<evidence type="ECO:0000256" key="1">
    <source>
        <dbReference type="SAM" id="Phobius"/>
    </source>
</evidence>
<dbReference type="OrthoDB" id="2429059at2"/>
<keyword evidence="1" id="KW-0472">Membrane</keyword>
<keyword evidence="1" id="KW-0812">Transmembrane</keyword>
<keyword evidence="3" id="KW-1185">Reference proteome</keyword>
<dbReference type="RefSeq" id="WP_093054204.1">
    <property type="nucleotide sequence ID" value="NZ_FOGT01000014.1"/>
</dbReference>
<organism evidence="2 3">
    <name type="scientific">Salipaludibacillus aurantiacus</name>
    <dbReference type="NCBI Taxonomy" id="1601833"/>
    <lineage>
        <taxon>Bacteria</taxon>
        <taxon>Bacillati</taxon>
        <taxon>Bacillota</taxon>
        <taxon>Bacilli</taxon>
        <taxon>Bacillales</taxon>
        <taxon>Bacillaceae</taxon>
    </lineage>
</organism>
<protein>
    <submittedName>
        <fullName evidence="2">Uncharacterized protein</fullName>
    </submittedName>
</protein>
<accession>A0A1H9W567</accession>
<gene>
    <name evidence="2" type="ORF">SAMN05518684_11468</name>
</gene>
<evidence type="ECO:0000313" key="2">
    <source>
        <dbReference type="EMBL" id="SES28817.1"/>
    </source>
</evidence>
<sequence>MADKVKKFKIRIPLVLLLFNSIFISFLVEELLDATEPNYGFLGFLTPLMALISLLYIRKFGRQNASLLKKMLQGLNWFFIIFPIIVIAYIMLSFV</sequence>
<dbReference type="EMBL" id="FOGT01000014">
    <property type="protein sequence ID" value="SES28817.1"/>
    <property type="molecule type" value="Genomic_DNA"/>
</dbReference>
<feature type="transmembrane region" description="Helical" evidence="1">
    <location>
        <begin position="12"/>
        <end position="28"/>
    </location>
</feature>
<feature type="transmembrane region" description="Helical" evidence="1">
    <location>
        <begin position="77"/>
        <end position="94"/>
    </location>
</feature>
<feature type="transmembrane region" description="Helical" evidence="1">
    <location>
        <begin position="40"/>
        <end position="57"/>
    </location>
</feature>
<dbReference type="Proteomes" id="UP000198571">
    <property type="component" value="Unassembled WGS sequence"/>
</dbReference>
<evidence type="ECO:0000313" key="3">
    <source>
        <dbReference type="Proteomes" id="UP000198571"/>
    </source>
</evidence>
<proteinExistence type="predicted"/>
<name>A0A1H9W567_9BACI</name>
<dbReference type="AlphaFoldDB" id="A0A1H9W567"/>
<keyword evidence="1" id="KW-1133">Transmembrane helix</keyword>